<dbReference type="InterPro" id="IPR045087">
    <property type="entry name" value="Cu-oxidase_fam"/>
</dbReference>
<evidence type="ECO:0000256" key="10">
    <source>
        <dbReference type="ARBA" id="ARBA00022989"/>
    </source>
</evidence>
<dbReference type="CDD" id="cd04224">
    <property type="entry name" value="CuRO_3_ceruloplasmin"/>
    <property type="match status" value="1"/>
</dbReference>
<evidence type="ECO:0000256" key="5">
    <source>
        <dbReference type="ARBA" id="ARBA00022448"/>
    </source>
</evidence>
<evidence type="ECO:0000313" key="20">
    <source>
        <dbReference type="Proteomes" id="UP000189704"/>
    </source>
</evidence>
<dbReference type="FunFam" id="2.60.40.420:FF:000009">
    <property type="entry name" value="Ceruloplasmin"/>
    <property type="match status" value="1"/>
</dbReference>
<evidence type="ECO:0000256" key="15">
    <source>
        <dbReference type="ARBA" id="ARBA00023180"/>
    </source>
</evidence>
<dbReference type="PANTHER" id="PTHR11709">
    <property type="entry name" value="MULTI-COPPER OXIDASE"/>
    <property type="match status" value="1"/>
</dbReference>
<organism evidence="20 21">
    <name type="scientific">Carlito syrichta</name>
    <name type="common">Philippine tarsier</name>
    <name type="synonym">Tarsius syrichta</name>
    <dbReference type="NCBI Taxonomy" id="1868482"/>
    <lineage>
        <taxon>Eukaryota</taxon>
        <taxon>Metazoa</taxon>
        <taxon>Chordata</taxon>
        <taxon>Craniata</taxon>
        <taxon>Vertebrata</taxon>
        <taxon>Euteleostomi</taxon>
        <taxon>Mammalia</taxon>
        <taxon>Eutheria</taxon>
        <taxon>Euarchontoglires</taxon>
        <taxon>Primates</taxon>
        <taxon>Haplorrhini</taxon>
        <taxon>Tarsiiformes</taxon>
        <taxon>Tarsiidae</taxon>
        <taxon>Carlito</taxon>
    </lineage>
</organism>
<dbReference type="SUPFAM" id="SSF49503">
    <property type="entry name" value="Cupredoxins"/>
    <property type="match status" value="6"/>
</dbReference>
<dbReference type="PANTHER" id="PTHR11709:SF233">
    <property type="entry name" value="FERROXIDASE HEPHL1"/>
    <property type="match status" value="1"/>
</dbReference>
<dbReference type="OrthoDB" id="2121828at2759"/>
<dbReference type="KEGG" id="csyr:103262953"/>
<evidence type="ECO:0000256" key="14">
    <source>
        <dbReference type="ARBA" id="ARBA00023157"/>
    </source>
</evidence>
<dbReference type="InterPro" id="IPR011707">
    <property type="entry name" value="Cu-oxidase-like_N"/>
</dbReference>
<evidence type="ECO:0000256" key="2">
    <source>
        <dbReference type="ARBA" id="ARBA00004167"/>
    </source>
</evidence>
<dbReference type="Pfam" id="PF07732">
    <property type="entry name" value="Cu-oxidase_3"/>
    <property type="match status" value="3"/>
</dbReference>
<gene>
    <name evidence="21" type="primary">HEPHL1</name>
</gene>
<comment type="similarity">
    <text evidence="3">Belongs to the multicopper oxidase family.</text>
</comment>
<dbReference type="InterPro" id="IPR002355">
    <property type="entry name" value="Cu_oxidase_Cu_BS"/>
</dbReference>
<dbReference type="Pfam" id="PF07731">
    <property type="entry name" value="Cu-oxidase_2"/>
    <property type="match status" value="2"/>
</dbReference>
<feature type="transmembrane region" description="Helical" evidence="17">
    <location>
        <begin position="1270"/>
        <end position="1291"/>
    </location>
</feature>
<feature type="domain" description="Plastocyanin-like" evidence="18">
    <location>
        <begin position="315"/>
        <end position="364"/>
    </location>
</feature>
<feature type="domain" description="Plastocyanin-like" evidence="18">
    <location>
        <begin position="1109"/>
        <end position="1220"/>
    </location>
</feature>
<keyword evidence="11" id="KW-0560">Oxidoreductase</keyword>
<keyword evidence="12" id="KW-0406">Ion transport</keyword>
<evidence type="ECO:0000256" key="13">
    <source>
        <dbReference type="ARBA" id="ARBA00023136"/>
    </source>
</evidence>
<evidence type="ECO:0000313" key="21">
    <source>
        <dbReference type="RefSeq" id="XP_008058815.1"/>
    </source>
</evidence>
<comment type="cofactor">
    <cofactor evidence="1">
        <name>Cu cation</name>
        <dbReference type="ChEBI" id="CHEBI:23378"/>
    </cofactor>
</comment>
<evidence type="ECO:0000256" key="7">
    <source>
        <dbReference type="ARBA" id="ARBA00022723"/>
    </source>
</evidence>
<dbReference type="InterPro" id="IPR008972">
    <property type="entry name" value="Cupredoxin"/>
</dbReference>
<feature type="domain" description="Plastocyanin-like" evidence="19">
    <location>
        <begin position="965"/>
        <end position="1028"/>
    </location>
</feature>
<keyword evidence="10 17" id="KW-1133">Transmembrane helix</keyword>
<evidence type="ECO:0000256" key="3">
    <source>
        <dbReference type="ARBA" id="ARBA00010609"/>
    </source>
</evidence>
<keyword evidence="15" id="KW-0325">Glycoprotein</keyword>
<keyword evidence="20" id="KW-1185">Reference proteome</keyword>
<name>A0A1U7TLV1_CARSF</name>
<sequence length="1315" mass="147481">MPQKQQAGCILLLTFLGLSGLVGTVTRTYHIGIVEEYWSYVPQGKNVVTGESFTEDKLATLFLERGPNRIGSIYKKAIYRHFTDGTYSTEIPKPSWLGFLGPILRAEVGDVVVINLKNFASRPYSLHPHGVFYNKDSEGALYPDGTSGKNKNDDMVPPGGNYTYVWPVREEYAPAPADANCLTWVYHSHIDAPKDICSGLIGPLLVCKEGTLNRNSGTRTDVDREFVIMFTLVDENQSWYLDENIQRFCTDPKSVDKEDAVFQRSNKMHALNGYLFGNFPEPDMCVGDSVSWHLFGMGNEIDIHSIYFYGNTFISRGHRTDVVNLFPATFLTTEMIVENPGKWMITCQVSDHLQAGMLGQYNVDSCKGDVFHPKMNGQQRRYFIAAEKVLWDYGPQGYNKFSGLALNASGSDSELYFTQGDSRIGGKYWKARYTEFVDATFTQRKRLSAAEVHLGILGPVIKAEVGDTLLVTFANKADKVYSILPHGVIYDKASDAAPNTDGFVKPGAHVKPGETFTYRWTVPESVSPTDGDPPCLTYLYFSAVDPIKDTSSGLVGPLLVCKKGVLNADGTQKGIDKEFYLLFTVFDENLSRYLDENIQKFTWRPFSVQKEDKEFVKSNRMHAVNGYMYGNQPGLTMCQKDRVSWHLLGMGTDTDMHGIFFQGNTIHLRGTHRDSLALFPHVSTTAFMQPDHAVFVLYLQAKKGAQKSVEEAAAGQCCQPKLAVPTRQQALPGLGVGEPGARRSGHSHPREKSAAGLFPRVRTLVFRTLWLGHCRLLCAFAHAPSSQGDHAAKLTKCTVRAWCGVLQTFMHATLPPSPQGGGIVTIPIWRRRKVENRKVWLHGPCWSTSHMLGLLEKKVEKKRPPLGSTQSGVEGYYVLGTAQSASVQLDRGGLSHTEFLAREDIRISTWREAARREAKEHGDIFMNHTENWIGSQYKKVVYREYTNGEFVEIKARPPREEHLELLGPMIHAEVGDSILIVFKNKARRPYSISAQGVEEMDSGKQFQVPATMPGEVRTYRWNIPERSGPGPSDPNCIPWVYYSTVNFVKDTYSGLMGPLITCREGILNEKGRRSDVDYEFALLFLVFNENESWYLDDNIKKYLNKDPRDFKHTDDFEESNRMHAINGKIFGNLHGLIMNEDTMTNWYLLGIGSEVDIHTIHYHAESFLFKIDKSYREDVYDLFPGTFQTIELFADHPGTWLIHCHVSDHIHAGMETTYTVLRNTDNRIPYAPTSPSGGASHPATAPSNEQPGTEKLYFFGKSLGPRGAKAALVILLIVGLLLLMATVTLSLRLHSMRKQTAYQQVQSCALPTDAL</sequence>
<feature type="region of interest" description="Disordered" evidence="16">
    <location>
        <begin position="1229"/>
        <end position="1249"/>
    </location>
</feature>
<keyword evidence="8" id="KW-0732">Signal</keyword>
<dbReference type="Proteomes" id="UP000189704">
    <property type="component" value="Unplaced"/>
</dbReference>
<keyword evidence="5" id="KW-0813">Transport</keyword>
<dbReference type="GeneID" id="103262953"/>
<evidence type="ECO:0000256" key="8">
    <source>
        <dbReference type="ARBA" id="ARBA00022729"/>
    </source>
</evidence>
<accession>A0A1U7TLV1</accession>
<dbReference type="CDD" id="cd11021">
    <property type="entry name" value="CuRO_2_ceruloplasmin"/>
    <property type="match status" value="1"/>
</dbReference>
<evidence type="ECO:0000256" key="6">
    <source>
        <dbReference type="ARBA" id="ARBA00022692"/>
    </source>
</evidence>
<evidence type="ECO:0000259" key="19">
    <source>
        <dbReference type="Pfam" id="PF07732"/>
    </source>
</evidence>
<feature type="domain" description="Plastocyanin-like" evidence="19">
    <location>
        <begin position="99"/>
        <end position="207"/>
    </location>
</feature>
<dbReference type="GO" id="GO:0006826">
    <property type="term" value="P:iron ion transport"/>
    <property type="evidence" value="ECO:0007669"/>
    <property type="project" value="TreeGrafter"/>
</dbReference>
<protein>
    <recommendedName>
        <fullName evidence="4">ferroxidase</fullName>
        <ecNumber evidence="4">1.16.3.1</ecNumber>
    </recommendedName>
</protein>
<keyword evidence="14" id="KW-1015">Disulfide bond</keyword>
<dbReference type="GO" id="GO:0004322">
    <property type="term" value="F:ferroxidase activity"/>
    <property type="evidence" value="ECO:0007669"/>
    <property type="project" value="UniProtKB-EC"/>
</dbReference>
<feature type="region of interest" description="Disordered" evidence="16">
    <location>
        <begin position="731"/>
        <end position="753"/>
    </location>
</feature>
<dbReference type="PROSITE" id="PS00079">
    <property type="entry name" value="MULTICOPPER_OXIDASE1"/>
    <property type="match status" value="1"/>
</dbReference>
<evidence type="ECO:0000259" key="18">
    <source>
        <dbReference type="Pfam" id="PF07731"/>
    </source>
</evidence>
<dbReference type="InterPro" id="IPR011706">
    <property type="entry name" value="Cu-oxidase_C"/>
</dbReference>
<dbReference type="CDD" id="cd04222">
    <property type="entry name" value="CuRO_1_ceruloplasmin"/>
    <property type="match status" value="1"/>
</dbReference>
<evidence type="ECO:0000256" key="16">
    <source>
        <dbReference type="SAM" id="MobiDB-lite"/>
    </source>
</evidence>
<keyword evidence="13 17" id="KW-0472">Membrane</keyword>
<reference evidence="21" key="1">
    <citation type="submission" date="2025-08" db="UniProtKB">
        <authorList>
            <consortium name="RefSeq"/>
        </authorList>
    </citation>
    <scope>IDENTIFICATION</scope>
</reference>
<evidence type="ECO:0000256" key="11">
    <source>
        <dbReference type="ARBA" id="ARBA00023002"/>
    </source>
</evidence>
<evidence type="ECO:0000256" key="4">
    <source>
        <dbReference type="ARBA" id="ARBA00013107"/>
    </source>
</evidence>
<feature type="domain" description="Plastocyanin-like" evidence="19">
    <location>
        <begin position="450"/>
        <end position="562"/>
    </location>
</feature>
<proteinExistence type="inferred from homology"/>
<keyword evidence="7" id="KW-0479">Metal-binding</keyword>
<dbReference type="GO" id="GO:0005507">
    <property type="term" value="F:copper ion binding"/>
    <property type="evidence" value="ECO:0007669"/>
    <property type="project" value="InterPro"/>
</dbReference>
<dbReference type="CTD" id="341208"/>
<dbReference type="PROSITE" id="PS00080">
    <property type="entry name" value="MULTICOPPER_OXIDASE2"/>
    <property type="match status" value="1"/>
</dbReference>
<dbReference type="RefSeq" id="XP_008058815.1">
    <property type="nucleotide sequence ID" value="XM_008060624.2"/>
</dbReference>
<dbReference type="STRING" id="1868482.ENSTSYP00000010513"/>
<evidence type="ECO:0000256" key="1">
    <source>
        <dbReference type="ARBA" id="ARBA00001935"/>
    </source>
</evidence>
<keyword evidence="9" id="KW-0677">Repeat</keyword>
<evidence type="ECO:0000256" key="12">
    <source>
        <dbReference type="ARBA" id="ARBA00023065"/>
    </source>
</evidence>
<dbReference type="EC" id="1.16.3.1" evidence="4"/>
<dbReference type="InterPro" id="IPR033138">
    <property type="entry name" value="Cu_oxidase_CS"/>
</dbReference>
<keyword evidence="6 17" id="KW-0812">Transmembrane</keyword>
<dbReference type="GO" id="GO:0005886">
    <property type="term" value="C:plasma membrane"/>
    <property type="evidence" value="ECO:0007669"/>
    <property type="project" value="TreeGrafter"/>
</dbReference>
<comment type="subcellular location">
    <subcellularLocation>
        <location evidence="2">Membrane</location>
        <topology evidence="2">Single-pass membrane protein</topology>
    </subcellularLocation>
</comment>
<dbReference type="Gene3D" id="2.60.40.420">
    <property type="entry name" value="Cupredoxins - blue copper proteins"/>
    <property type="match status" value="3"/>
</dbReference>
<evidence type="ECO:0000256" key="17">
    <source>
        <dbReference type="SAM" id="Phobius"/>
    </source>
</evidence>
<evidence type="ECO:0000256" key="9">
    <source>
        <dbReference type="ARBA" id="ARBA00022737"/>
    </source>
</evidence>
<dbReference type="FunFam" id="2.60.40.420:FF:000002">
    <property type="entry name" value="Hephaestin like 1"/>
    <property type="match status" value="2"/>
</dbReference>